<protein>
    <submittedName>
        <fullName evidence="2">Uncharacterized protein</fullName>
    </submittedName>
</protein>
<proteinExistence type="predicted"/>
<dbReference type="AlphaFoldDB" id="A0AA39NYW4"/>
<sequence length="117" mass="12275">MTPIFKMDIPPKAASPHEGEKALTLRHLGLRSFPALHPLNLSLAHNMQLSICEHYHVFSGVRDQTSLLSSGGGYIHYGKATNSSAASTTTGGGFPHCPGGGSGGQTNSNEDSTKNSK</sequence>
<keyword evidence="3" id="KW-1185">Reference proteome</keyword>
<organism evidence="2 3">
    <name type="scientific">Armillaria novae-zelandiae</name>
    <dbReference type="NCBI Taxonomy" id="153914"/>
    <lineage>
        <taxon>Eukaryota</taxon>
        <taxon>Fungi</taxon>
        <taxon>Dikarya</taxon>
        <taxon>Basidiomycota</taxon>
        <taxon>Agaricomycotina</taxon>
        <taxon>Agaricomycetes</taxon>
        <taxon>Agaricomycetidae</taxon>
        <taxon>Agaricales</taxon>
        <taxon>Marasmiineae</taxon>
        <taxon>Physalacriaceae</taxon>
        <taxon>Armillaria</taxon>
    </lineage>
</organism>
<accession>A0AA39NYW4</accession>
<feature type="region of interest" description="Disordered" evidence="1">
    <location>
        <begin position="82"/>
        <end position="117"/>
    </location>
</feature>
<feature type="compositionally biased region" description="Gly residues" evidence="1">
    <location>
        <begin position="90"/>
        <end position="104"/>
    </location>
</feature>
<comment type="caution">
    <text evidence="2">The sequence shown here is derived from an EMBL/GenBank/DDBJ whole genome shotgun (WGS) entry which is preliminary data.</text>
</comment>
<evidence type="ECO:0000313" key="3">
    <source>
        <dbReference type="Proteomes" id="UP001175227"/>
    </source>
</evidence>
<reference evidence="2" key="1">
    <citation type="submission" date="2023-06" db="EMBL/GenBank/DDBJ databases">
        <authorList>
            <consortium name="Lawrence Berkeley National Laboratory"/>
            <person name="Ahrendt S."/>
            <person name="Sahu N."/>
            <person name="Indic B."/>
            <person name="Wong-Bajracharya J."/>
            <person name="Merenyi Z."/>
            <person name="Ke H.-M."/>
            <person name="Monk M."/>
            <person name="Kocsube S."/>
            <person name="Drula E."/>
            <person name="Lipzen A."/>
            <person name="Balint B."/>
            <person name="Henrissat B."/>
            <person name="Andreopoulos B."/>
            <person name="Martin F.M."/>
            <person name="Harder C.B."/>
            <person name="Rigling D."/>
            <person name="Ford K.L."/>
            <person name="Foster G.D."/>
            <person name="Pangilinan J."/>
            <person name="Papanicolaou A."/>
            <person name="Barry K."/>
            <person name="LaButti K."/>
            <person name="Viragh M."/>
            <person name="Koriabine M."/>
            <person name="Yan M."/>
            <person name="Riley R."/>
            <person name="Champramary S."/>
            <person name="Plett K.L."/>
            <person name="Tsai I.J."/>
            <person name="Slot J."/>
            <person name="Sipos G."/>
            <person name="Plett J."/>
            <person name="Nagy L.G."/>
            <person name="Grigoriev I.V."/>
        </authorList>
    </citation>
    <scope>NUCLEOTIDE SEQUENCE</scope>
    <source>
        <strain evidence="2">ICMP 16352</strain>
    </source>
</reference>
<evidence type="ECO:0000313" key="2">
    <source>
        <dbReference type="EMBL" id="KAK0474429.1"/>
    </source>
</evidence>
<gene>
    <name evidence="2" type="ORF">IW261DRAFT_1423009</name>
</gene>
<dbReference type="Proteomes" id="UP001175227">
    <property type="component" value="Unassembled WGS sequence"/>
</dbReference>
<evidence type="ECO:0000256" key="1">
    <source>
        <dbReference type="SAM" id="MobiDB-lite"/>
    </source>
</evidence>
<dbReference type="EMBL" id="JAUEPR010000027">
    <property type="protein sequence ID" value="KAK0474429.1"/>
    <property type="molecule type" value="Genomic_DNA"/>
</dbReference>
<name>A0AA39NYW4_9AGAR</name>